<dbReference type="eggNOG" id="KOG1124">
    <property type="taxonomic scope" value="Eukaryota"/>
</dbReference>
<dbReference type="SUPFAM" id="SSF48452">
    <property type="entry name" value="TPR-like"/>
    <property type="match status" value="1"/>
</dbReference>
<organism evidence="4 6">
    <name type="scientific">Schizosaccharomyces japonicus (strain yFS275 / FY16936)</name>
    <name type="common">Fission yeast</name>
    <dbReference type="NCBI Taxonomy" id="402676"/>
    <lineage>
        <taxon>Eukaryota</taxon>
        <taxon>Fungi</taxon>
        <taxon>Dikarya</taxon>
        <taxon>Ascomycota</taxon>
        <taxon>Taphrinomycotina</taxon>
        <taxon>Schizosaccharomycetes</taxon>
        <taxon>Schizosaccharomycetales</taxon>
        <taxon>Schizosaccharomycetaceae</taxon>
        <taxon>Schizosaccharomyces</taxon>
    </lineage>
</organism>
<feature type="compositionally biased region" description="Polar residues" evidence="2">
    <location>
        <begin position="14"/>
        <end position="23"/>
    </location>
</feature>
<feature type="compositionally biased region" description="Low complexity" evidence="2">
    <location>
        <begin position="24"/>
        <end position="44"/>
    </location>
</feature>
<dbReference type="OMA" id="TILWPEC"/>
<feature type="compositionally biased region" description="Low complexity" evidence="2">
    <location>
        <begin position="330"/>
        <end position="348"/>
    </location>
</feature>
<dbReference type="GeneID" id="7052443"/>
<dbReference type="SUPFAM" id="SSF46565">
    <property type="entry name" value="Chaperone J-domain"/>
    <property type="match status" value="1"/>
</dbReference>
<dbReference type="OrthoDB" id="1717591at2759"/>
<dbReference type="PANTHER" id="PTHR23172">
    <property type="entry name" value="AUXILIN/CYCLIN G-ASSOCIATED KINASE-RELATED"/>
    <property type="match status" value="1"/>
</dbReference>
<feature type="region of interest" description="Disordered" evidence="2">
    <location>
        <begin position="282"/>
        <end position="360"/>
    </location>
</feature>
<proteinExistence type="predicted"/>
<dbReference type="eggNOG" id="KOG0431">
    <property type="taxonomic scope" value="Eukaryota"/>
</dbReference>
<accession>B6K3T3</accession>
<dbReference type="JaponicusDB" id="SJAG_05296">
    <property type="gene designation" value="ucp7"/>
</dbReference>
<dbReference type="Gene3D" id="1.10.8.10">
    <property type="entry name" value="DNA helicase RuvA subunit, C-terminal domain"/>
    <property type="match status" value="1"/>
</dbReference>
<keyword evidence="1" id="KW-0802">TPR repeat</keyword>
<dbReference type="AlphaFoldDB" id="B6K3T3"/>
<dbReference type="PROSITE" id="PS50076">
    <property type="entry name" value="DNAJ_2"/>
    <property type="match status" value="1"/>
</dbReference>
<feature type="compositionally biased region" description="Low complexity" evidence="2">
    <location>
        <begin position="523"/>
        <end position="539"/>
    </location>
</feature>
<dbReference type="Pfam" id="PF00627">
    <property type="entry name" value="UBA"/>
    <property type="match status" value="1"/>
</dbReference>
<dbReference type="InterPro" id="IPR001623">
    <property type="entry name" value="DnaJ_domain"/>
</dbReference>
<dbReference type="GO" id="GO:0030276">
    <property type="term" value="F:clathrin binding"/>
    <property type="evidence" value="ECO:0000318"/>
    <property type="project" value="GO_Central"/>
</dbReference>
<evidence type="ECO:0000313" key="5">
    <source>
        <dbReference type="JaponicusDB" id="SJAG_05296"/>
    </source>
</evidence>
<dbReference type="Gene3D" id="1.10.287.110">
    <property type="entry name" value="DnaJ domain"/>
    <property type="match status" value="1"/>
</dbReference>
<evidence type="ECO:0000256" key="2">
    <source>
        <dbReference type="SAM" id="MobiDB-lite"/>
    </source>
</evidence>
<protein>
    <submittedName>
        <fullName evidence="4">UBA/TPR/DNAJ domain-containing protein Ucp7</fullName>
    </submittedName>
</protein>
<dbReference type="GO" id="GO:0072583">
    <property type="term" value="P:clathrin-dependent endocytosis"/>
    <property type="evidence" value="ECO:0000318"/>
    <property type="project" value="GO_Central"/>
</dbReference>
<dbReference type="InterPro" id="IPR015940">
    <property type="entry name" value="UBA"/>
</dbReference>
<dbReference type="HOGENOM" id="CLU_395452_0_0_1"/>
<feature type="region of interest" description="Disordered" evidence="2">
    <location>
        <begin position="1"/>
        <end position="50"/>
    </location>
</feature>
<evidence type="ECO:0000313" key="6">
    <source>
        <dbReference type="Proteomes" id="UP000001744"/>
    </source>
</evidence>
<dbReference type="InterPro" id="IPR036869">
    <property type="entry name" value="J_dom_sf"/>
</dbReference>
<keyword evidence="6" id="KW-1185">Reference proteome</keyword>
<feature type="compositionally biased region" description="Low complexity" evidence="2">
    <location>
        <begin position="172"/>
        <end position="190"/>
    </location>
</feature>
<feature type="region of interest" description="Disordered" evidence="2">
    <location>
        <begin position="511"/>
        <end position="539"/>
    </location>
</feature>
<dbReference type="PROSITE" id="PS50005">
    <property type="entry name" value="TPR"/>
    <property type="match status" value="1"/>
</dbReference>
<name>B6K3T3_SCHJY</name>
<feature type="region of interest" description="Disordered" evidence="2">
    <location>
        <begin position="229"/>
        <end position="249"/>
    </location>
</feature>
<feature type="domain" description="J" evidence="3">
    <location>
        <begin position="601"/>
        <end position="664"/>
    </location>
</feature>
<dbReference type="SUPFAM" id="SSF46934">
    <property type="entry name" value="UBA-like"/>
    <property type="match status" value="1"/>
</dbReference>
<dbReference type="Gene3D" id="1.25.40.10">
    <property type="entry name" value="Tetratricopeptide repeat domain"/>
    <property type="match status" value="1"/>
</dbReference>
<dbReference type="VEuPathDB" id="FungiDB:SJAG_05296"/>
<dbReference type="FunFam" id="1.10.287.110:FF:000002">
    <property type="entry name" value="putative tyrosine-protein phosphatase auxilin isoform X2"/>
    <property type="match status" value="1"/>
</dbReference>
<dbReference type="STRING" id="402676.B6K3T3"/>
<sequence>MDDLLDLDFDASKKPSTPLQPALTQPSVVTSRSSSAIPSSTTRTPQASADPFATLFEKRVKKQPLAALEQQMNAASASPKPASQPQDLLLDLSALEQLSVHTSNDSASKAQSSQIIEPQDNAAASIQVPVPFKQTDLSHVMMANSIGQQMLHSASPLDDSISHSVPPPAEQTPSSTPAATHAPPASAPVSPSIVRHLQHMGFEKAQAERACKHADSVEEAIDYILSERAANTHTPPQKQTSTQSFTFPKNDFQSSASELGRNLLAKATDLWNIGRQKFREAVENSHRQSSSQPRWMEQAERYRPSTPTRPVSPRRTKTPSAKVVEAATPSLFDSFTQQTSSSPSLLSSVKTPKTPVETVPEKVARTEAVPETVTQMQQEGNELFRQGNFDQAIVLFTNALQLLPPQHAQRVLLLGNRALGYLKIGDARRCLQDSQEATSIIGAGEGEGQLLQNKDASDLFVKNSIRKAQAYEMLEQYTEALATWKHLFSRGKTSKVVLEGKTRCERALNPRANATAPTRSSVSTASTPARTRPPSATTVPVTESEAFKHTQEHFAAAERQDQERDKIRDEVLSTVDQWKAGKEDNIRALLASLHTILWPECSWKTVQLSELVLPKKVKIAYMKAISKVHPDKLAKDTSPRNQFLAESVFSILNRAWDTFRQTNQI</sequence>
<dbReference type="InterPro" id="IPR009060">
    <property type="entry name" value="UBA-like_sf"/>
</dbReference>
<dbReference type="GO" id="GO:0031982">
    <property type="term" value="C:vesicle"/>
    <property type="evidence" value="ECO:0000318"/>
    <property type="project" value="GO_Central"/>
</dbReference>
<dbReference type="RefSeq" id="XP_002174433.1">
    <property type="nucleotide sequence ID" value="XM_002174397.1"/>
</dbReference>
<dbReference type="Proteomes" id="UP000001744">
    <property type="component" value="Unassembled WGS sequence"/>
</dbReference>
<dbReference type="InterPro" id="IPR011990">
    <property type="entry name" value="TPR-like_helical_dom_sf"/>
</dbReference>
<evidence type="ECO:0000256" key="1">
    <source>
        <dbReference type="PROSITE-ProRule" id="PRU00339"/>
    </source>
</evidence>
<dbReference type="EMBL" id="KE651167">
    <property type="protein sequence ID" value="EEB08140.1"/>
    <property type="molecule type" value="Genomic_DNA"/>
</dbReference>
<dbReference type="PANTHER" id="PTHR23172:SF19">
    <property type="entry name" value="J DOMAIN-CONTAINING PROTEIN"/>
    <property type="match status" value="1"/>
</dbReference>
<evidence type="ECO:0000259" key="3">
    <source>
        <dbReference type="PROSITE" id="PS50076"/>
    </source>
</evidence>
<evidence type="ECO:0000313" key="4">
    <source>
        <dbReference type="EMBL" id="EEB08140.1"/>
    </source>
</evidence>
<feature type="region of interest" description="Disordered" evidence="2">
    <location>
        <begin position="153"/>
        <end position="190"/>
    </location>
</feature>
<dbReference type="GO" id="GO:0072318">
    <property type="term" value="P:clathrin coat disassembly"/>
    <property type="evidence" value="ECO:0000318"/>
    <property type="project" value="GO_Central"/>
</dbReference>
<dbReference type="GO" id="GO:0005737">
    <property type="term" value="C:cytoplasm"/>
    <property type="evidence" value="ECO:0000318"/>
    <property type="project" value="GO_Central"/>
</dbReference>
<feature type="repeat" description="TPR" evidence="1">
    <location>
        <begin position="373"/>
        <end position="406"/>
    </location>
</feature>
<dbReference type="InterPro" id="IPR019734">
    <property type="entry name" value="TPR_rpt"/>
</dbReference>
<gene>
    <name evidence="5" type="primary">ucp7</name>
    <name evidence="4" type="ORF">SJAG_05296</name>
</gene>
<reference evidence="4 6" key="1">
    <citation type="journal article" date="2011" name="Science">
        <title>Comparative functional genomics of the fission yeasts.</title>
        <authorList>
            <person name="Rhind N."/>
            <person name="Chen Z."/>
            <person name="Yassour M."/>
            <person name="Thompson D.A."/>
            <person name="Haas B.J."/>
            <person name="Habib N."/>
            <person name="Wapinski I."/>
            <person name="Roy S."/>
            <person name="Lin M.F."/>
            <person name="Heiman D.I."/>
            <person name="Young S.K."/>
            <person name="Furuya K."/>
            <person name="Guo Y."/>
            <person name="Pidoux A."/>
            <person name="Chen H.M."/>
            <person name="Robbertse B."/>
            <person name="Goldberg J.M."/>
            <person name="Aoki K."/>
            <person name="Bayne E.H."/>
            <person name="Berlin A.M."/>
            <person name="Desjardins C.A."/>
            <person name="Dobbs E."/>
            <person name="Dukaj L."/>
            <person name="Fan L."/>
            <person name="FitzGerald M.G."/>
            <person name="French C."/>
            <person name="Gujja S."/>
            <person name="Hansen K."/>
            <person name="Keifenheim D."/>
            <person name="Levin J.Z."/>
            <person name="Mosher R.A."/>
            <person name="Mueller C.A."/>
            <person name="Pfiffner J."/>
            <person name="Priest M."/>
            <person name="Russ C."/>
            <person name="Smialowska A."/>
            <person name="Swoboda P."/>
            <person name="Sykes S.M."/>
            <person name="Vaughn M."/>
            <person name="Vengrova S."/>
            <person name="Yoder R."/>
            <person name="Zeng Q."/>
            <person name="Allshire R."/>
            <person name="Baulcombe D."/>
            <person name="Birren B.W."/>
            <person name="Brown W."/>
            <person name="Ekwall K."/>
            <person name="Kellis M."/>
            <person name="Leatherwood J."/>
            <person name="Levin H."/>
            <person name="Margalit H."/>
            <person name="Martienssen R."/>
            <person name="Nieduszynski C.A."/>
            <person name="Spatafora J.W."/>
            <person name="Friedman N."/>
            <person name="Dalgaard J.Z."/>
            <person name="Baumann P."/>
            <person name="Niki H."/>
            <person name="Regev A."/>
            <person name="Nusbaum C."/>
        </authorList>
    </citation>
    <scope>NUCLEOTIDE SEQUENCE [LARGE SCALE GENOMIC DNA]</scope>
    <source>
        <strain evidence="6">yFS275 / FY16936</strain>
    </source>
</reference>